<name>A0A183BI94_GLOPA</name>
<feature type="region of interest" description="Disordered" evidence="1">
    <location>
        <begin position="252"/>
        <end position="283"/>
    </location>
</feature>
<dbReference type="WBParaSite" id="GPLIN_000032300">
    <property type="protein sequence ID" value="GPLIN_000032300"/>
    <property type="gene ID" value="GPLIN_000032300"/>
</dbReference>
<feature type="compositionally biased region" description="Basic and acidic residues" evidence="1">
    <location>
        <begin position="126"/>
        <end position="140"/>
    </location>
</feature>
<dbReference type="AlphaFoldDB" id="A0A183BI94"/>
<protein>
    <submittedName>
        <fullName evidence="3">RT_RNaseH domain-containing protein</fullName>
    </submittedName>
</protein>
<feature type="region of interest" description="Disordered" evidence="1">
    <location>
        <begin position="217"/>
        <end position="237"/>
    </location>
</feature>
<evidence type="ECO:0000313" key="2">
    <source>
        <dbReference type="Proteomes" id="UP000050741"/>
    </source>
</evidence>
<reference evidence="3" key="3">
    <citation type="submission" date="2016-06" db="UniProtKB">
        <authorList>
            <consortium name="WormBaseParasite"/>
        </authorList>
    </citation>
    <scope>IDENTIFICATION</scope>
</reference>
<dbReference type="Proteomes" id="UP000050741">
    <property type="component" value="Unassembled WGS sequence"/>
</dbReference>
<feature type="compositionally biased region" description="Basic and acidic residues" evidence="1">
    <location>
        <begin position="83"/>
        <end position="115"/>
    </location>
</feature>
<proteinExistence type="predicted"/>
<evidence type="ECO:0000313" key="3">
    <source>
        <dbReference type="WBParaSite" id="GPLIN_000032300"/>
    </source>
</evidence>
<reference evidence="2" key="2">
    <citation type="submission" date="2014-05" db="EMBL/GenBank/DDBJ databases">
        <title>The genome and life-stage specific transcriptomes of Globodera pallida elucidate key aspects of plant parasitism by a cyst nematode.</title>
        <authorList>
            <person name="Cotton J.A."/>
            <person name="Lilley C.J."/>
            <person name="Jones L.M."/>
            <person name="Kikuchi T."/>
            <person name="Reid A.J."/>
            <person name="Thorpe P."/>
            <person name="Tsai I.J."/>
            <person name="Beasley H."/>
            <person name="Blok V."/>
            <person name="Cock P.J.A."/>
            <person name="Van den Akker S.E."/>
            <person name="Holroyd N."/>
            <person name="Hunt M."/>
            <person name="Mantelin S."/>
            <person name="Naghra H."/>
            <person name="Pain A."/>
            <person name="Palomares-Rius J.E."/>
            <person name="Zarowiecki M."/>
            <person name="Berriman M."/>
            <person name="Jones J.T."/>
            <person name="Urwin P.E."/>
        </authorList>
    </citation>
    <scope>NUCLEOTIDE SEQUENCE [LARGE SCALE GENOMIC DNA]</scope>
    <source>
        <strain evidence="2">Lindley</strain>
    </source>
</reference>
<feature type="compositionally biased region" description="Basic and acidic residues" evidence="1">
    <location>
        <begin position="164"/>
        <end position="184"/>
    </location>
</feature>
<organism evidence="2 3">
    <name type="scientific">Globodera pallida</name>
    <name type="common">Potato cyst nematode worm</name>
    <name type="synonym">Heterodera pallida</name>
    <dbReference type="NCBI Taxonomy" id="36090"/>
    <lineage>
        <taxon>Eukaryota</taxon>
        <taxon>Metazoa</taxon>
        <taxon>Ecdysozoa</taxon>
        <taxon>Nematoda</taxon>
        <taxon>Chromadorea</taxon>
        <taxon>Rhabditida</taxon>
        <taxon>Tylenchina</taxon>
        <taxon>Tylenchomorpha</taxon>
        <taxon>Tylenchoidea</taxon>
        <taxon>Heteroderidae</taxon>
        <taxon>Heteroderinae</taxon>
        <taxon>Globodera</taxon>
    </lineage>
</organism>
<feature type="compositionally biased region" description="Acidic residues" evidence="1">
    <location>
        <begin position="141"/>
        <end position="151"/>
    </location>
</feature>
<accession>A0A183BI94</accession>
<keyword evidence="2" id="KW-1185">Reference proteome</keyword>
<sequence length="283" mass="31818">MIPTKVLTDHKALVPMFKTNGETGNSRVDKWIMELRSRFILHVEYNPGKSNIVADVLVRVDFAGTVLQSLRRASVHNSTESSGRSDGRREGGEDEEKNRGKEGQRWRRKREERERRSSRRNQKQGNRAEDDDKQQQKSESEETEEENAEMAEEGRCTESSGSAAEKKTSTKTTEVDGRVGDESHPPAMGGHQRKEKGMEKRSIDVENVPAQLKLAMSNGGAMATTGRSPNGLRPRPRPYWVADQLESIYHLFQSPSDHPRPGPRTQNGEIRAGAIEGWSARND</sequence>
<reference evidence="2" key="1">
    <citation type="submission" date="2013-12" db="EMBL/GenBank/DDBJ databases">
        <authorList>
            <person name="Aslett M."/>
        </authorList>
    </citation>
    <scope>NUCLEOTIDE SEQUENCE [LARGE SCALE GENOMIC DNA]</scope>
    <source>
        <strain evidence="2">Lindley</strain>
    </source>
</reference>
<evidence type="ECO:0000256" key="1">
    <source>
        <dbReference type="SAM" id="MobiDB-lite"/>
    </source>
</evidence>
<feature type="region of interest" description="Disordered" evidence="1">
    <location>
        <begin position="72"/>
        <end position="202"/>
    </location>
</feature>